<feature type="transmembrane region" description="Helical" evidence="1">
    <location>
        <begin position="21"/>
        <end position="42"/>
    </location>
</feature>
<organism evidence="2">
    <name type="scientific">Diabrotica virgifera virgifera</name>
    <name type="common">western corn rootworm</name>
    <dbReference type="NCBI Taxonomy" id="50390"/>
    <lineage>
        <taxon>Eukaryota</taxon>
        <taxon>Metazoa</taxon>
        <taxon>Ecdysozoa</taxon>
        <taxon>Arthropoda</taxon>
        <taxon>Hexapoda</taxon>
        <taxon>Insecta</taxon>
        <taxon>Pterygota</taxon>
        <taxon>Neoptera</taxon>
        <taxon>Endopterygota</taxon>
        <taxon>Coleoptera</taxon>
        <taxon>Polyphaga</taxon>
        <taxon>Cucujiformia</taxon>
        <taxon>Chrysomeloidea</taxon>
        <taxon>Chrysomelidae</taxon>
        <taxon>Galerucinae</taxon>
        <taxon>Diabroticina</taxon>
        <taxon>Diabroticites</taxon>
        <taxon>Diabrotica</taxon>
    </lineage>
</organism>
<keyword evidence="1" id="KW-0812">Transmembrane</keyword>
<sequence>MPEKLQKVMLFEVWFVGFKKLEMDLIMVIVIIILFSILLVYLTTSHYNYDTAAITPSPTLRSTGTTANSTPTALEPVRKDPEILTKLMSSLYIYTYFYPNLTDDVFEVESLRE</sequence>
<dbReference type="InParanoid" id="A0A6P7GXL0"/>
<reference evidence="2" key="1">
    <citation type="submission" date="2025-08" db="UniProtKB">
        <authorList>
            <consortium name="RefSeq"/>
        </authorList>
    </citation>
    <scope>IDENTIFICATION</scope>
    <source>
        <tissue evidence="2">Whole insect</tissue>
    </source>
</reference>
<gene>
    <name evidence="2" type="primary">LOC114344152</name>
</gene>
<keyword evidence="1" id="KW-1133">Transmembrane helix</keyword>
<dbReference type="AlphaFoldDB" id="A0A6P7GXL0"/>
<evidence type="ECO:0000256" key="1">
    <source>
        <dbReference type="SAM" id="Phobius"/>
    </source>
</evidence>
<evidence type="ECO:0000313" key="2">
    <source>
        <dbReference type="RefSeq" id="XP_028150802.1"/>
    </source>
</evidence>
<protein>
    <submittedName>
        <fullName evidence="2">Uncharacterized protein LOC114344152</fullName>
    </submittedName>
</protein>
<name>A0A6P7GXL0_DIAVI</name>
<accession>A0A6P7GXL0</accession>
<dbReference type="RefSeq" id="XP_028150802.1">
    <property type="nucleotide sequence ID" value="XM_028295001.1"/>
</dbReference>
<keyword evidence="1" id="KW-0472">Membrane</keyword>
<proteinExistence type="predicted"/>